<dbReference type="Gene3D" id="3.50.50.60">
    <property type="entry name" value="FAD/NAD(P)-binding domain"/>
    <property type="match status" value="2"/>
</dbReference>
<organism evidence="5 6">
    <name type="scientific">Tistrella mobilis</name>
    <dbReference type="NCBI Taxonomy" id="171437"/>
    <lineage>
        <taxon>Bacteria</taxon>
        <taxon>Pseudomonadati</taxon>
        <taxon>Pseudomonadota</taxon>
        <taxon>Alphaproteobacteria</taxon>
        <taxon>Geminicoccales</taxon>
        <taxon>Geminicoccaceae</taxon>
        <taxon>Tistrella</taxon>
    </lineage>
</organism>
<accession>A0A3B9IIY6</accession>
<feature type="region of interest" description="Disordered" evidence="3">
    <location>
        <begin position="1"/>
        <end position="25"/>
    </location>
</feature>
<evidence type="ECO:0000256" key="3">
    <source>
        <dbReference type="SAM" id="MobiDB-lite"/>
    </source>
</evidence>
<dbReference type="EMBL" id="DMAI01000151">
    <property type="protein sequence ID" value="HAE47688.1"/>
    <property type="molecule type" value="Genomic_DNA"/>
</dbReference>
<dbReference type="InterPro" id="IPR006076">
    <property type="entry name" value="FAD-dep_OxRdtase"/>
</dbReference>
<dbReference type="GO" id="GO:0005886">
    <property type="term" value="C:plasma membrane"/>
    <property type="evidence" value="ECO:0007669"/>
    <property type="project" value="TreeGrafter"/>
</dbReference>
<feature type="domain" description="FAD dependent oxidoreductase" evidence="4">
    <location>
        <begin position="64"/>
        <end position="455"/>
    </location>
</feature>
<dbReference type="InterPro" id="IPR036188">
    <property type="entry name" value="FAD/NAD-bd_sf"/>
</dbReference>
<evidence type="ECO:0000256" key="1">
    <source>
        <dbReference type="ARBA" id="ARBA00009410"/>
    </source>
</evidence>
<gene>
    <name evidence="5" type="ORF">DCK97_09740</name>
</gene>
<dbReference type="AlphaFoldDB" id="A0A3B9IIY6"/>
<evidence type="ECO:0000256" key="2">
    <source>
        <dbReference type="ARBA" id="ARBA00023002"/>
    </source>
</evidence>
<sequence>MPRPSAASIRPAPRFRPGCSTPTSGSRWTWMPCSMPSLSLLGHAPADTLARLAGGAEPLPATADAVILGGGIMGCAAAWYLARAGQSVVLIDVARIGSQQSGRNWGFVRSLCRDPAELPLAGLALSLWPGLQADLGHETGWRQRGCLFVAADDAEQASHADWLKEAGDRVHDTRLLSAAEVTRAFPSLGSRTAGGILAAGDGQAEPLLATLAFARAACAAGAVLIEDCGARAIETAAGRISGVVTEHGRIATSTVICTAGARSHRLLAGLIPALPQKTVRSTVALTAPMADLDLPCFVGAGLGLRQRPDGSCIIATDGGTDVDLTLDSFRAAGFFLRELIQRRRAFSLKLGRPFADDLIERLAEPATTRTLRPRAPDIPANPKRVSDAARRFATLFPAAGTPPIAKSWAGAIDVMPDALPVIDTPAATPGLLVATGFSGHGFGLGPAVGRVLADLAMGRPAPVDITPFAADRFATGRWRRPYGGI</sequence>
<evidence type="ECO:0000313" key="5">
    <source>
        <dbReference type="EMBL" id="HAE47688.1"/>
    </source>
</evidence>
<dbReference type="PANTHER" id="PTHR13847">
    <property type="entry name" value="SARCOSINE DEHYDROGENASE-RELATED"/>
    <property type="match status" value="1"/>
</dbReference>
<proteinExistence type="inferred from homology"/>
<dbReference type="GO" id="GO:0055130">
    <property type="term" value="P:D-alanine catabolic process"/>
    <property type="evidence" value="ECO:0007669"/>
    <property type="project" value="TreeGrafter"/>
</dbReference>
<evidence type="ECO:0000313" key="6">
    <source>
        <dbReference type="Proteomes" id="UP000257706"/>
    </source>
</evidence>
<name>A0A3B9IIY6_9PROT</name>
<keyword evidence="2" id="KW-0560">Oxidoreductase</keyword>
<protein>
    <submittedName>
        <fullName evidence="5">FAD-dependent oxidoreductase</fullName>
    </submittedName>
</protein>
<reference evidence="5 6" key="1">
    <citation type="journal article" date="2018" name="Nat. Biotechnol.">
        <title>A standardized bacterial taxonomy based on genome phylogeny substantially revises the tree of life.</title>
        <authorList>
            <person name="Parks D.H."/>
            <person name="Chuvochina M."/>
            <person name="Waite D.W."/>
            <person name="Rinke C."/>
            <person name="Skarshewski A."/>
            <person name="Chaumeil P.A."/>
            <person name="Hugenholtz P."/>
        </authorList>
    </citation>
    <scope>NUCLEOTIDE SEQUENCE [LARGE SCALE GENOMIC DNA]</scope>
    <source>
        <strain evidence="5">UBA8739</strain>
    </source>
</reference>
<dbReference type="Proteomes" id="UP000257706">
    <property type="component" value="Unassembled WGS sequence"/>
</dbReference>
<dbReference type="PANTHER" id="PTHR13847:SF280">
    <property type="entry name" value="D-AMINO ACID DEHYDROGENASE"/>
    <property type="match status" value="1"/>
</dbReference>
<comment type="caution">
    <text evidence="5">The sequence shown here is derived from an EMBL/GenBank/DDBJ whole genome shotgun (WGS) entry which is preliminary data.</text>
</comment>
<dbReference type="SUPFAM" id="SSF51905">
    <property type="entry name" value="FAD/NAD(P)-binding domain"/>
    <property type="match status" value="1"/>
</dbReference>
<comment type="similarity">
    <text evidence="1">Belongs to the DadA oxidoreductase family.</text>
</comment>
<dbReference type="Gene3D" id="3.30.9.10">
    <property type="entry name" value="D-Amino Acid Oxidase, subunit A, domain 2"/>
    <property type="match status" value="2"/>
</dbReference>
<evidence type="ECO:0000259" key="4">
    <source>
        <dbReference type="Pfam" id="PF01266"/>
    </source>
</evidence>
<dbReference type="GO" id="GO:0005737">
    <property type="term" value="C:cytoplasm"/>
    <property type="evidence" value="ECO:0007669"/>
    <property type="project" value="TreeGrafter"/>
</dbReference>
<dbReference type="GO" id="GO:0008718">
    <property type="term" value="F:D-amino-acid dehydrogenase activity"/>
    <property type="evidence" value="ECO:0007669"/>
    <property type="project" value="TreeGrafter"/>
</dbReference>
<dbReference type="Pfam" id="PF01266">
    <property type="entry name" value="DAO"/>
    <property type="match status" value="1"/>
</dbReference>
<feature type="compositionally biased region" description="Low complexity" evidence="3">
    <location>
        <begin position="1"/>
        <end position="17"/>
    </location>
</feature>